<evidence type="ECO:0000313" key="6">
    <source>
        <dbReference type="EMBL" id="MBC3847599.1"/>
    </source>
</evidence>
<protein>
    <submittedName>
        <fullName evidence="6">DoxX family membrane protein</fullName>
    </submittedName>
</protein>
<evidence type="ECO:0000256" key="5">
    <source>
        <dbReference type="SAM" id="Phobius"/>
    </source>
</evidence>
<comment type="caution">
    <text evidence="6">The sequence shown here is derived from an EMBL/GenBank/DDBJ whole genome shotgun (WGS) entry which is preliminary data.</text>
</comment>
<evidence type="ECO:0000256" key="3">
    <source>
        <dbReference type="ARBA" id="ARBA00022989"/>
    </source>
</evidence>
<feature type="transmembrane region" description="Helical" evidence="5">
    <location>
        <begin position="97"/>
        <end position="114"/>
    </location>
</feature>
<dbReference type="Pfam" id="PF07681">
    <property type="entry name" value="DoxX"/>
    <property type="match status" value="1"/>
</dbReference>
<keyword evidence="4 5" id="KW-0472">Membrane</keyword>
<dbReference type="EMBL" id="JACOME010000005">
    <property type="protein sequence ID" value="MBC3847599.1"/>
    <property type="molecule type" value="Genomic_DNA"/>
</dbReference>
<evidence type="ECO:0000313" key="7">
    <source>
        <dbReference type="Proteomes" id="UP000607435"/>
    </source>
</evidence>
<accession>A0ABR6Y4C7</accession>
<reference evidence="6 7" key="1">
    <citation type="submission" date="2020-08" db="EMBL/GenBank/DDBJ databases">
        <title>Winogradskyella ouciana sp. nov., isolated from the hadal seawater of the Mariana Trench.</title>
        <authorList>
            <person name="He X."/>
        </authorList>
    </citation>
    <scope>NUCLEOTIDE SEQUENCE [LARGE SCALE GENOMIC DNA]</scope>
    <source>
        <strain evidence="6 7">KCTC 22026</strain>
    </source>
</reference>
<dbReference type="RefSeq" id="WP_186846715.1">
    <property type="nucleotide sequence ID" value="NZ_JACOME010000005.1"/>
</dbReference>
<organism evidence="6 7">
    <name type="scientific">Winogradskyella echinorum</name>
    <dbReference type="NCBI Taxonomy" id="538189"/>
    <lineage>
        <taxon>Bacteria</taxon>
        <taxon>Pseudomonadati</taxon>
        <taxon>Bacteroidota</taxon>
        <taxon>Flavobacteriia</taxon>
        <taxon>Flavobacteriales</taxon>
        <taxon>Flavobacteriaceae</taxon>
        <taxon>Winogradskyella</taxon>
    </lineage>
</organism>
<keyword evidence="3 5" id="KW-1133">Transmembrane helix</keyword>
<dbReference type="Proteomes" id="UP000607435">
    <property type="component" value="Unassembled WGS sequence"/>
</dbReference>
<comment type="subcellular location">
    <subcellularLocation>
        <location evidence="1">Membrane</location>
        <topology evidence="1">Multi-pass membrane protein</topology>
    </subcellularLocation>
</comment>
<evidence type="ECO:0000256" key="1">
    <source>
        <dbReference type="ARBA" id="ARBA00004141"/>
    </source>
</evidence>
<keyword evidence="2 5" id="KW-0812">Transmembrane</keyword>
<feature type="transmembrane region" description="Helical" evidence="5">
    <location>
        <begin position="72"/>
        <end position="91"/>
    </location>
</feature>
<keyword evidence="7" id="KW-1185">Reference proteome</keyword>
<evidence type="ECO:0000256" key="4">
    <source>
        <dbReference type="ARBA" id="ARBA00023136"/>
    </source>
</evidence>
<dbReference type="InterPro" id="IPR032808">
    <property type="entry name" value="DoxX"/>
</dbReference>
<evidence type="ECO:0000256" key="2">
    <source>
        <dbReference type="ARBA" id="ARBA00022692"/>
    </source>
</evidence>
<gene>
    <name evidence="6" type="ORF">H6H04_14475</name>
</gene>
<proteinExistence type="predicted"/>
<sequence length="123" mass="13375">MSPIVFMYLRIVLGILCIVFGINKFSDFLPLTELTGEAANYFNALSNAKAMPLVGITLIVSGLALILNKYGALATLILMSISVNAFLFHVVLNPSGIARTAILLALNIIVLISYRDKYKVLLT</sequence>
<feature type="transmembrane region" description="Helical" evidence="5">
    <location>
        <begin position="7"/>
        <end position="25"/>
    </location>
</feature>
<feature type="transmembrane region" description="Helical" evidence="5">
    <location>
        <begin position="50"/>
        <end position="67"/>
    </location>
</feature>
<name>A0ABR6Y4C7_9FLAO</name>